<reference evidence="4" key="1">
    <citation type="submission" date="2018-09" db="EMBL/GenBank/DDBJ databases">
        <authorList>
            <person name="Tuo L."/>
        </authorList>
    </citation>
    <scope>NUCLEOTIDE SEQUENCE [LARGE SCALE GENOMIC DNA]</scope>
    <source>
        <strain evidence="4">M2BS4Y-1</strain>
    </source>
</reference>
<dbReference type="EMBL" id="QYRN01000001">
    <property type="protein sequence ID" value="RIY03612.1"/>
    <property type="molecule type" value="Genomic_DNA"/>
</dbReference>
<accession>A0A3A1WX81</accession>
<dbReference type="Pfam" id="PF05239">
    <property type="entry name" value="PRC"/>
    <property type="match status" value="1"/>
</dbReference>
<evidence type="ECO:0000313" key="4">
    <source>
        <dbReference type="Proteomes" id="UP000265750"/>
    </source>
</evidence>
<evidence type="ECO:0000259" key="2">
    <source>
        <dbReference type="Pfam" id="PF05239"/>
    </source>
</evidence>
<name>A0A3A1WX81_9HYPH</name>
<protein>
    <recommendedName>
        <fullName evidence="2">PRC-barrel domain-containing protein</fullName>
    </recommendedName>
</protein>
<dbReference type="InterPro" id="IPR027275">
    <property type="entry name" value="PRC-brl_dom"/>
</dbReference>
<evidence type="ECO:0000313" key="3">
    <source>
        <dbReference type="EMBL" id="RIY03612.1"/>
    </source>
</evidence>
<comment type="caution">
    <text evidence="3">The sequence shown here is derived from an EMBL/GenBank/DDBJ whole genome shotgun (WGS) entry which is preliminary data.</text>
</comment>
<dbReference type="InterPro" id="IPR011033">
    <property type="entry name" value="PRC_barrel-like_sf"/>
</dbReference>
<keyword evidence="4" id="KW-1185">Reference proteome</keyword>
<feature type="signal peptide" evidence="1">
    <location>
        <begin position="1"/>
        <end position="18"/>
    </location>
</feature>
<dbReference type="Gene3D" id="2.30.30.240">
    <property type="entry name" value="PRC-barrel domain"/>
    <property type="match status" value="1"/>
</dbReference>
<dbReference type="Proteomes" id="UP000265750">
    <property type="component" value="Unassembled WGS sequence"/>
</dbReference>
<evidence type="ECO:0000256" key="1">
    <source>
        <dbReference type="SAM" id="SignalP"/>
    </source>
</evidence>
<sequence length="118" mass="12220">MLLAAAGAALISASAAQAQTASLVEVEDSVMLMPWNMTADAVEDARVLNPAGVELGEVEEVLGTDANTPTALVVDFNGSTTGFTGDRVIPIDRFMPDGNRLTLSTSAAEVASFPTYDD</sequence>
<dbReference type="SUPFAM" id="SSF50346">
    <property type="entry name" value="PRC-barrel domain"/>
    <property type="match status" value="1"/>
</dbReference>
<organism evidence="3 4">
    <name type="scientific">Aureimonas flava</name>
    <dbReference type="NCBI Taxonomy" id="2320271"/>
    <lineage>
        <taxon>Bacteria</taxon>
        <taxon>Pseudomonadati</taxon>
        <taxon>Pseudomonadota</taxon>
        <taxon>Alphaproteobacteria</taxon>
        <taxon>Hyphomicrobiales</taxon>
        <taxon>Aurantimonadaceae</taxon>
        <taxon>Aureimonas</taxon>
    </lineage>
</organism>
<feature type="domain" description="PRC-barrel" evidence="2">
    <location>
        <begin position="42"/>
        <end position="105"/>
    </location>
</feature>
<feature type="chain" id="PRO_5017269505" description="PRC-barrel domain-containing protein" evidence="1">
    <location>
        <begin position="19"/>
        <end position="118"/>
    </location>
</feature>
<keyword evidence="1" id="KW-0732">Signal</keyword>
<gene>
    <name evidence="3" type="ORF">D3218_02375</name>
</gene>
<dbReference type="AlphaFoldDB" id="A0A3A1WX81"/>
<proteinExistence type="predicted"/>